<organism evidence="1 2">
    <name type="scientific">Aphis glycines</name>
    <name type="common">Soybean aphid</name>
    <dbReference type="NCBI Taxonomy" id="307491"/>
    <lineage>
        <taxon>Eukaryota</taxon>
        <taxon>Metazoa</taxon>
        <taxon>Ecdysozoa</taxon>
        <taxon>Arthropoda</taxon>
        <taxon>Hexapoda</taxon>
        <taxon>Insecta</taxon>
        <taxon>Pterygota</taxon>
        <taxon>Neoptera</taxon>
        <taxon>Paraneoptera</taxon>
        <taxon>Hemiptera</taxon>
        <taxon>Sternorrhyncha</taxon>
        <taxon>Aphidomorpha</taxon>
        <taxon>Aphidoidea</taxon>
        <taxon>Aphididae</taxon>
        <taxon>Aphidini</taxon>
        <taxon>Aphis</taxon>
        <taxon>Aphis</taxon>
    </lineage>
</organism>
<reference evidence="1 2" key="1">
    <citation type="submission" date="2019-08" db="EMBL/GenBank/DDBJ databases">
        <title>The genome of the soybean aphid Biotype 1, its phylome, world population structure and adaptation to the North American continent.</title>
        <authorList>
            <person name="Giordano R."/>
            <person name="Donthu R.K."/>
            <person name="Hernandez A.G."/>
            <person name="Wright C.L."/>
            <person name="Zimin A.V."/>
        </authorList>
    </citation>
    <scope>NUCLEOTIDE SEQUENCE [LARGE SCALE GENOMIC DNA]</scope>
    <source>
        <tissue evidence="1">Whole aphids</tissue>
    </source>
</reference>
<evidence type="ECO:0000313" key="2">
    <source>
        <dbReference type="Proteomes" id="UP000475862"/>
    </source>
</evidence>
<accession>A0A6G0TMR6</accession>
<protein>
    <submittedName>
        <fullName evidence="1">Uncharacterized protein</fullName>
    </submittedName>
</protein>
<dbReference type="OrthoDB" id="10669926at2759"/>
<evidence type="ECO:0000313" key="1">
    <source>
        <dbReference type="EMBL" id="KAE9535597.1"/>
    </source>
</evidence>
<name>A0A6G0TMR6_APHGL</name>
<keyword evidence="2" id="KW-1185">Reference proteome</keyword>
<dbReference type="Proteomes" id="UP000475862">
    <property type="component" value="Unassembled WGS sequence"/>
</dbReference>
<sequence length="170" mass="19394">MQFKIHILPYRNIPFMTLTGFKSIIRFKLHGNTTLLSPEGKISLRVSLSLFNCSHSFSNSDTLSLLPINSFNTSSLNIFLMCLSFEISNLNSSSNFFGNTLKLYCFTAKTIFTITQLNQLTNRVTYGSIIVNHNRLHSFYQTSLNITFLSSFYSCINKTFPTTHSVKVEF</sequence>
<gene>
    <name evidence="1" type="ORF">AGLY_007498</name>
</gene>
<dbReference type="EMBL" id="VYZN01000025">
    <property type="protein sequence ID" value="KAE9535597.1"/>
    <property type="molecule type" value="Genomic_DNA"/>
</dbReference>
<dbReference type="AlphaFoldDB" id="A0A6G0TMR6"/>
<comment type="caution">
    <text evidence="1">The sequence shown here is derived from an EMBL/GenBank/DDBJ whole genome shotgun (WGS) entry which is preliminary data.</text>
</comment>
<proteinExistence type="predicted"/>